<keyword evidence="1" id="KW-0808">Transferase</keyword>
<dbReference type="AlphaFoldDB" id="A0A4U9WFF4"/>
<reference evidence="1" key="1">
    <citation type="submission" date="2019-05" db="EMBL/GenBank/DDBJ databases">
        <authorList>
            <consortium name="Pathogen Informatics"/>
        </authorList>
    </citation>
    <scope>NUCLEOTIDE SEQUENCE [LARGE SCALE GENOMIC DNA]</scope>
    <source>
        <strain evidence="1">NCTC12965</strain>
    </source>
</reference>
<sequence>MHWHAIENQIVDALTRLASTRLQSGSEEPTSVAEHVPLPFAYLQKTANESMQGLQAHPSTITLRQTIDELLETGIAENSMPAAMKNYHQAQRALTLAYSGQGGPRLPAFARSWNRN</sequence>
<gene>
    <name evidence="1" type="primary">pgtB_1</name>
    <name evidence="1" type="ORF">NCTC12965_07553</name>
</gene>
<accession>A0A4U9WFF4</accession>
<dbReference type="EMBL" id="CABEEZ010000149">
    <property type="protein sequence ID" value="VTR57877.1"/>
    <property type="molecule type" value="Genomic_DNA"/>
</dbReference>
<evidence type="ECO:0000313" key="1">
    <source>
        <dbReference type="EMBL" id="VTR57877.1"/>
    </source>
</evidence>
<organism evidence="1">
    <name type="scientific">Serratia fonticola</name>
    <dbReference type="NCBI Taxonomy" id="47917"/>
    <lineage>
        <taxon>Bacteria</taxon>
        <taxon>Pseudomonadati</taxon>
        <taxon>Pseudomonadota</taxon>
        <taxon>Gammaproteobacteria</taxon>
        <taxon>Enterobacterales</taxon>
        <taxon>Yersiniaceae</taxon>
        <taxon>Serratia</taxon>
    </lineage>
</organism>
<name>A0A4U9WFF4_SERFO</name>
<protein>
    <submittedName>
        <fullName evidence="1">Phosphoglycerate transport system sensor protein pgtB</fullName>
        <ecNumber evidence="1">2.7.13.3</ecNumber>
    </submittedName>
</protein>
<dbReference type="GO" id="GO:0004673">
    <property type="term" value="F:protein histidine kinase activity"/>
    <property type="evidence" value="ECO:0007669"/>
    <property type="project" value="UniProtKB-EC"/>
</dbReference>
<proteinExistence type="predicted"/>
<dbReference type="EC" id="2.7.13.3" evidence="1"/>